<gene>
    <name evidence="4" type="ORF">B5M42_14685</name>
</gene>
<dbReference type="RefSeq" id="WP_134754098.1">
    <property type="nucleotide sequence ID" value="NZ_MYFO02000009.1"/>
</dbReference>
<dbReference type="AlphaFoldDB" id="A0A4Y8PYZ7"/>
<keyword evidence="2" id="KW-1282">Carboxysome</keyword>
<evidence type="ECO:0000313" key="4">
    <source>
        <dbReference type="EMBL" id="TFE86601.1"/>
    </source>
</evidence>
<keyword evidence="3" id="KW-1283">Bacterial microcompartment</keyword>
<dbReference type="OrthoDB" id="196195at2"/>
<dbReference type="InterPro" id="IPR004992">
    <property type="entry name" value="EutN_CcmL"/>
</dbReference>
<dbReference type="EMBL" id="MYFO01000018">
    <property type="protein sequence ID" value="TFE86601.1"/>
    <property type="molecule type" value="Genomic_DNA"/>
</dbReference>
<dbReference type="CDD" id="cd01614">
    <property type="entry name" value="EutN_CcmL"/>
    <property type="match status" value="1"/>
</dbReference>
<comment type="subcellular location">
    <subcellularLocation>
        <location evidence="1">Carboxysome</location>
    </subcellularLocation>
</comment>
<proteinExistence type="predicted"/>
<comment type="caution">
    <text evidence="4">The sequence shown here is derived from an EMBL/GenBank/DDBJ whole genome shotgun (WGS) entry which is preliminary data.</text>
</comment>
<accession>A0A4Y8PYZ7</accession>
<evidence type="ECO:0008006" key="6">
    <source>
        <dbReference type="Google" id="ProtNLM"/>
    </source>
</evidence>
<reference evidence="4 5" key="1">
    <citation type="submission" date="2017-03" db="EMBL/GenBank/DDBJ databases">
        <title>Isolation of Levoglucosan Utilizing Bacteria.</title>
        <authorList>
            <person name="Arya A.S."/>
        </authorList>
    </citation>
    <scope>NUCLEOTIDE SEQUENCE [LARGE SCALE GENOMIC DNA]</scope>
    <source>
        <strain evidence="4 5">MEC069</strain>
    </source>
</reference>
<evidence type="ECO:0000256" key="3">
    <source>
        <dbReference type="ARBA" id="ARBA00024446"/>
    </source>
</evidence>
<sequence>MKIGKVLGNVVATVKTDSHRGLKLMVVQTLDERGEPHADPLIAVDCAHAGIGDIVLIVEEGGSAREVMQRPDGAVDAVIVGIIDYLNELKER</sequence>
<keyword evidence="5" id="KW-1185">Reference proteome</keyword>
<dbReference type="Proteomes" id="UP000298246">
    <property type="component" value="Unassembled WGS sequence"/>
</dbReference>
<evidence type="ECO:0000256" key="2">
    <source>
        <dbReference type="ARBA" id="ARBA00023669"/>
    </source>
</evidence>
<evidence type="ECO:0000256" key="1">
    <source>
        <dbReference type="ARBA" id="ARBA00023587"/>
    </source>
</evidence>
<organism evidence="4 5">
    <name type="scientific">Paenibacillus athensensis</name>
    <dbReference type="NCBI Taxonomy" id="1967502"/>
    <lineage>
        <taxon>Bacteria</taxon>
        <taxon>Bacillati</taxon>
        <taxon>Bacillota</taxon>
        <taxon>Bacilli</taxon>
        <taxon>Bacillales</taxon>
        <taxon>Paenibacillaceae</taxon>
        <taxon>Paenibacillus</taxon>
    </lineage>
</organism>
<protein>
    <recommendedName>
        <fullName evidence="6">Ethanolamine utilization protein EutN</fullName>
    </recommendedName>
</protein>
<dbReference type="PROSITE" id="PS51932">
    <property type="entry name" value="BMV"/>
    <property type="match status" value="1"/>
</dbReference>
<dbReference type="Gene3D" id="2.40.50.220">
    <property type="entry name" value="EutN/Ccml"/>
    <property type="match status" value="1"/>
</dbReference>
<dbReference type="InterPro" id="IPR036677">
    <property type="entry name" value="EutN_CcmL_sf"/>
</dbReference>
<dbReference type="GO" id="GO:0031470">
    <property type="term" value="C:carboxysome"/>
    <property type="evidence" value="ECO:0007669"/>
    <property type="project" value="UniProtKB-SubCell"/>
</dbReference>
<dbReference type="SUPFAM" id="SSF159133">
    <property type="entry name" value="EutN/CcmL-like"/>
    <property type="match status" value="1"/>
</dbReference>
<name>A0A4Y8PYZ7_9BACL</name>
<dbReference type="PANTHER" id="PTHR36539">
    <property type="entry name" value="ETHANOLAMINE UTILIZATION PROTEIN EUTN"/>
    <property type="match status" value="1"/>
</dbReference>
<dbReference type="Pfam" id="PF03319">
    <property type="entry name" value="EutN_CcmL"/>
    <property type="match status" value="1"/>
</dbReference>
<evidence type="ECO:0000313" key="5">
    <source>
        <dbReference type="Proteomes" id="UP000298246"/>
    </source>
</evidence>